<comment type="subcellular location">
    <subcellularLocation>
        <location evidence="1">Cell membrane</location>
        <topology evidence="1">Multi-pass membrane protein</topology>
    </subcellularLocation>
</comment>
<dbReference type="GO" id="GO:0005886">
    <property type="term" value="C:plasma membrane"/>
    <property type="evidence" value="ECO:0007669"/>
    <property type="project" value="UniProtKB-SubCell"/>
</dbReference>
<dbReference type="PANTHER" id="PTHR30588">
    <property type="entry name" value="BRANCHED-CHAIN AMINO ACID TRANSPORT SYSTEM 2 CARRIER PROTEIN"/>
    <property type="match status" value="1"/>
</dbReference>
<dbReference type="AlphaFoldDB" id="A0ABD0BGT6"/>
<dbReference type="EMBL" id="BQFK01000003">
    <property type="protein sequence ID" value="GJJ43082.1"/>
    <property type="molecule type" value="Genomic_DNA"/>
</dbReference>
<feature type="transmembrane region" description="Helical" evidence="9">
    <location>
        <begin position="86"/>
        <end position="108"/>
    </location>
</feature>
<evidence type="ECO:0000256" key="8">
    <source>
        <dbReference type="ARBA" id="ARBA00023136"/>
    </source>
</evidence>
<proteinExistence type="inferred from homology"/>
<feature type="transmembrane region" description="Helical" evidence="9">
    <location>
        <begin position="233"/>
        <end position="256"/>
    </location>
</feature>
<dbReference type="NCBIfam" id="TIGR00796">
    <property type="entry name" value="livcs"/>
    <property type="match status" value="1"/>
</dbReference>
<accession>A0ABD0BGT6</accession>
<feature type="transmembrane region" description="Helical" evidence="9">
    <location>
        <begin position="50"/>
        <end position="74"/>
    </location>
</feature>
<gene>
    <name evidence="10" type="primary">brnQ</name>
    <name evidence="10" type="ORF">CULCOIPH005_12710</name>
</gene>
<evidence type="ECO:0000256" key="6">
    <source>
        <dbReference type="ARBA" id="ARBA00022970"/>
    </source>
</evidence>
<organism evidence="10 11">
    <name type="scientific">Corynebacterium ulcerans</name>
    <dbReference type="NCBI Taxonomy" id="65058"/>
    <lineage>
        <taxon>Bacteria</taxon>
        <taxon>Bacillati</taxon>
        <taxon>Actinomycetota</taxon>
        <taxon>Actinomycetes</taxon>
        <taxon>Mycobacteriales</taxon>
        <taxon>Corynebacteriaceae</taxon>
        <taxon>Corynebacterium</taxon>
    </lineage>
</organism>
<evidence type="ECO:0000256" key="3">
    <source>
        <dbReference type="ARBA" id="ARBA00022448"/>
    </source>
</evidence>
<keyword evidence="6" id="KW-0029">Amino-acid transport</keyword>
<feature type="transmembrane region" description="Helical" evidence="9">
    <location>
        <begin position="349"/>
        <end position="370"/>
    </location>
</feature>
<dbReference type="GO" id="GO:0006865">
    <property type="term" value="P:amino acid transport"/>
    <property type="evidence" value="ECO:0007669"/>
    <property type="project" value="UniProtKB-KW"/>
</dbReference>
<feature type="transmembrane region" description="Helical" evidence="9">
    <location>
        <begin position="200"/>
        <end position="221"/>
    </location>
</feature>
<dbReference type="Pfam" id="PF05525">
    <property type="entry name" value="Branch_AA_trans"/>
    <property type="match status" value="1"/>
</dbReference>
<reference evidence="10 11" key="1">
    <citation type="submission" date="2021-11" db="EMBL/GenBank/DDBJ databases">
        <title>Whole genome sequences of diphtheriae toxin producing Corynebacterium ulcerans isolates from cats in Osaka, Japan.</title>
        <authorList>
            <person name="Umeda K."/>
            <person name="Hirai Y."/>
        </authorList>
    </citation>
    <scope>NUCLEOTIDE SEQUENCE [LARGE SCALE GENOMIC DNA]</scope>
    <source>
        <strain evidence="10 11">12109B-1</strain>
    </source>
</reference>
<evidence type="ECO:0000256" key="4">
    <source>
        <dbReference type="ARBA" id="ARBA00022475"/>
    </source>
</evidence>
<name>A0ABD0BGT6_CORUL</name>
<protein>
    <submittedName>
        <fullName evidence="10">Branched-chain amino acid transport system carrier protein</fullName>
    </submittedName>
</protein>
<feature type="transmembrane region" description="Helical" evidence="9">
    <location>
        <begin position="382"/>
        <end position="401"/>
    </location>
</feature>
<evidence type="ECO:0000256" key="7">
    <source>
        <dbReference type="ARBA" id="ARBA00022989"/>
    </source>
</evidence>
<keyword evidence="5 9" id="KW-0812">Transmembrane</keyword>
<keyword evidence="3" id="KW-0813">Transport</keyword>
<evidence type="ECO:0000256" key="9">
    <source>
        <dbReference type="SAM" id="Phobius"/>
    </source>
</evidence>
<dbReference type="Proteomes" id="UP001205910">
    <property type="component" value="Unassembled WGS sequence"/>
</dbReference>
<comment type="caution">
    <text evidence="10">The sequence shown here is derived from an EMBL/GenBank/DDBJ whole genome shotgun (WGS) entry which is preliminary data.</text>
</comment>
<feature type="transmembrane region" description="Helical" evidence="9">
    <location>
        <begin position="160"/>
        <end position="180"/>
    </location>
</feature>
<evidence type="ECO:0000256" key="2">
    <source>
        <dbReference type="ARBA" id="ARBA00008540"/>
    </source>
</evidence>
<feature type="transmembrane region" description="Helical" evidence="9">
    <location>
        <begin position="290"/>
        <end position="310"/>
    </location>
</feature>
<feature type="transmembrane region" description="Helical" evidence="9">
    <location>
        <begin position="421"/>
        <end position="440"/>
    </location>
</feature>
<dbReference type="PANTHER" id="PTHR30588:SF0">
    <property type="entry name" value="BRANCHED-CHAIN AMINO ACID PERMEASE BRNQ"/>
    <property type="match status" value="1"/>
</dbReference>
<feature type="transmembrane region" description="Helical" evidence="9">
    <location>
        <begin position="128"/>
        <end position="148"/>
    </location>
</feature>
<evidence type="ECO:0000313" key="11">
    <source>
        <dbReference type="Proteomes" id="UP001205910"/>
    </source>
</evidence>
<evidence type="ECO:0000256" key="1">
    <source>
        <dbReference type="ARBA" id="ARBA00004651"/>
    </source>
</evidence>
<keyword evidence="7 9" id="KW-1133">Transmembrane helix</keyword>
<keyword evidence="4" id="KW-1003">Cell membrane</keyword>
<dbReference type="InterPro" id="IPR004685">
    <property type="entry name" value="Brnchd-chn_aa_trnsp_Livcs"/>
</dbReference>
<evidence type="ECO:0000256" key="5">
    <source>
        <dbReference type="ARBA" id="ARBA00022692"/>
    </source>
</evidence>
<keyword evidence="8 9" id="KW-0472">Membrane</keyword>
<feature type="transmembrane region" description="Helical" evidence="9">
    <location>
        <begin position="322"/>
        <end position="343"/>
    </location>
</feature>
<feature type="transmembrane region" description="Helical" evidence="9">
    <location>
        <begin position="14"/>
        <end position="38"/>
    </location>
</feature>
<comment type="similarity">
    <text evidence="2">Belongs to the branched chain amino acid transporter family.</text>
</comment>
<sequence length="443" mass="46646">MIHIMTLPTKESKLTTGAIVATALMLFSMFFGAGNLIFPPVLGTSSGENFTPAIIGFLLGGVALPAVTIIAMTMSGSDIRDLGVRAGNWFNILFAVIVYLSIGAFYAIPRTSAVSYSMIVQPVLEQDSTLASVGFNALFFAVALLLALNPTGIVDKLGKFLTPALLVLLAVLVVLAIANLRSDVSPATEKYATAPLTTGLLEGYMTMDSLAALAFGILVISSLKYKSGHEGKALVKPAIIASLIASALLAIIYLGLGYVGRIMPDGQSYQDGASLLSGAARLTMGTPGQVVFGLIVLLACMTTAVGLLAATSEFFNRLLPGISYKAWLVIFSLISFFVGSMGLSKVLSIAAPLITFIYPVAITLVALTILELSVGKLKLLWGFRLPVWAVTIWSALTTLGAQGITAAENLVSWAPLHDVSLAWLLPAFTFLAIGGIIDYTRRS</sequence>
<evidence type="ECO:0000313" key="10">
    <source>
        <dbReference type="EMBL" id="GJJ43082.1"/>
    </source>
</evidence>